<dbReference type="Gene3D" id="3.10.310.10">
    <property type="entry name" value="Diaminopimelate Epimerase, Chain A, domain 1"/>
    <property type="match status" value="2"/>
</dbReference>
<accession>A0AAQ3MW04</accession>
<dbReference type="PIRSF" id="PIRSF016184">
    <property type="entry name" value="PhzC_PhzF"/>
    <property type="match status" value="1"/>
</dbReference>
<gene>
    <name evidence="3" type="ORF">V8G54_030199</name>
</gene>
<dbReference type="GO" id="GO:0005737">
    <property type="term" value="C:cytoplasm"/>
    <property type="evidence" value="ECO:0007669"/>
    <property type="project" value="TreeGrafter"/>
</dbReference>
<keyword evidence="2" id="KW-0413">Isomerase</keyword>
<evidence type="ECO:0000313" key="3">
    <source>
        <dbReference type="EMBL" id="WVY98048.1"/>
    </source>
</evidence>
<comment type="similarity">
    <text evidence="1">Belongs to the PhzF family.</text>
</comment>
<evidence type="ECO:0000256" key="1">
    <source>
        <dbReference type="ARBA" id="ARBA00008270"/>
    </source>
</evidence>
<dbReference type="Proteomes" id="UP001374535">
    <property type="component" value="Chromosome 9"/>
</dbReference>
<protein>
    <submittedName>
        <fullName evidence="3">Uncharacterized protein</fullName>
    </submittedName>
</protein>
<reference evidence="3 4" key="1">
    <citation type="journal article" date="2023" name="Life. Sci Alliance">
        <title>Evolutionary insights into 3D genome organization and epigenetic landscape of Vigna mungo.</title>
        <authorList>
            <person name="Junaid A."/>
            <person name="Singh B."/>
            <person name="Bhatia S."/>
        </authorList>
    </citation>
    <scope>NUCLEOTIDE SEQUENCE [LARGE SCALE GENOMIC DNA]</scope>
    <source>
        <strain evidence="3">Urdbean</strain>
    </source>
</reference>
<name>A0AAQ3MW04_VIGMU</name>
<dbReference type="GO" id="GO:0016853">
    <property type="term" value="F:isomerase activity"/>
    <property type="evidence" value="ECO:0007669"/>
    <property type="project" value="UniProtKB-KW"/>
</dbReference>
<keyword evidence="4" id="KW-1185">Reference proteome</keyword>
<dbReference type="EMBL" id="CP144692">
    <property type="protein sequence ID" value="WVY98048.1"/>
    <property type="molecule type" value="Genomic_DNA"/>
</dbReference>
<sequence length="335" mass="36372">MISLSTAEIVGTSMAKKPVKYILVDAFTESVFKGNPAAVCLLEEDRDKEWFQAVATEFNLSVTAYVTRITESHHNLNSLHGTSNNPRFHLRWFTPVTEIELCGHATLASAHTLFSSGLVDTDVIEFVTLSGVLTAKKIPAINITSDSDLLKGEAKDGFYIEVNFPVDPVIEFNFEETSKISGALNGASIIDIKKTKDGDDLFVIIPVCSLRLIIEIRTVVVESGSAVEELQPQLDAIVKCPGRGIIVSAIAPPGSGFDFCSRFFCPKYGVNEDPVCGGAHCALAPYWSKKLGKCDFNAYQASARGGVLNVHLDEKNQRVLLRGKAVTVMEGCVLV</sequence>
<dbReference type="PANTHER" id="PTHR13774">
    <property type="entry name" value="PHENAZINE BIOSYNTHESIS PROTEIN"/>
    <property type="match status" value="1"/>
</dbReference>
<evidence type="ECO:0000256" key="2">
    <source>
        <dbReference type="ARBA" id="ARBA00023235"/>
    </source>
</evidence>
<proteinExistence type="inferred from homology"/>
<dbReference type="AlphaFoldDB" id="A0AAQ3MW04"/>
<dbReference type="Pfam" id="PF02567">
    <property type="entry name" value="PhzC-PhzF"/>
    <property type="match status" value="1"/>
</dbReference>
<dbReference type="SUPFAM" id="SSF54506">
    <property type="entry name" value="Diaminopimelate epimerase-like"/>
    <property type="match status" value="1"/>
</dbReference>
<dbReference type="InterPro" id="IPR003719">
    <property type="entry name" value="Phenazine_PhzF-like"/>
</dbReference>
<dbReference type="PANTHER" id="PTHR13774:SF17">
    <property type="entry name" value="PHENAZINE BIOSYNTHESIS-LIKE DOMAIN-CONTAINING PROTEIN"/>
    <property type="match status" value="1"/>
</dbReference>
<evidence type="ECO:0000313" key="4">
    <source>
        <dbReference type="Proteomes" id="UP001374535"/>
    </source>
</evidence>
<organism evidence="3 4">
    <name type="scientific">Vigna mungo</name>
    <name type="common">Black gram</name>
    <name type="synonym">Phaseolus mungo</name>
    <dbReference type="NCBI Taxonomy" id="3915"/>
    <lineage>
        <taxon>Eukaryota</taxon>
        <taxon>Viridiplantae</taxon>
        <taxon>Streptophyta</taxon>
        <taxon>Embryophyta</taxon>
        <taxon>Tracheophyta</taxon>
        <taxon>Spermatophyta</taxon>
        <taxon>Magnoliopsida</taxon>
        <taxon>eudicotyledons</taxon>
        <taxon>Gunneridae</taxon>
        <taxon>Pentapetalae</taxon>
        <taxon>rosids</taxon>
        <taxon>fabids</taxon>
        <taxon>Fabales</taxon>
        <taxon>Fabaceae</taxon>
        <taxon>Papilionoideae</taxon>
        <taxon>50 kb inversion clade</taxon>
        <taxon>NPAAA clade</taxon>
        <taxon>indigoferoid/millettioid clade</taxon>
        <taxon>Phaseoleae</taxon>
        <taxon>Vigna</taxon>
    </lineage>
</organism>